<dbReference type="PANTHER" id="PTHR11113">
    <property type="entry name" value="N-ACETYLGLUCOSAMINE-6-PHOSPHATE DEACETYLASE"/>
    <property type="match status" value="1"/>
</dbReference>
<dbReference type="Pfam" id="PF01979">
    <property type="entry name" value="Amidohydro_1"/>
    <property type="match status" value="1"/>
</dbReference>
<organism evidence="7 8">
    <name type="scientific">Youxingia wuxianensis</name>
    <dbReference type="NCBI Taxonomy" id="2763678"/>
    <lineage>
        <taxon>Bacteria</taxon>
        <taxon>Bacillati</taxon>
        <taxon>Bacillota</taxon>
        <taxon>Clostridia</taxon>
        <taxon>Eubacteriales</taxon>
        <taxon>Oscillospiraceae</taxon>
        <taxon>Youxingia</taxon>
    </lineage>
</organism>
<comment type="caution">
    <text evidence="7">The sequence shown here is derived from an EMBL/GenBank/DDBJ whole genome shotgun (WGS) entry which is preliminary data.</text>
</comment>
<accession>A0A926IGW7</accession>
<dbReference type="SUPFAM" id="SSF51338">
    <property type="entry name" value="Composite domain of metallo-dependent hydrolases"/>
    <property type="match status" value="1"/>
</dbReference>
<dbReference type="Pfam" id="PF13382">
    <property type="entry name" value="Adenine_deam_C"/>
    <property type="match status" value="1"/>
</dbReference>
<evidence type="ECO:0000313" key="7">
    <source>
        <dbReference type="EMBL" id="MBC8585284.1"/>
    </source>
</evidence>
<protein>
    <recommendedName>
        <fullName evidence="2">adenine deaminase</fullName>
        <ecNumber evidence="2">3.5.4.2</ecNumber>
    </recommendedName>
</protein>
<dbReference type="InterPro" id="IPR026912">
    <property type="entry name" value="Adenine_deam_C"/>
</dbReference>
<comment type="similarity">
    <text evidence="1">Belongs to the metallo-dependent hydrolases superfamily. Adenine deaminase family.</text>
</comment>
<comment type="catalytic activity">
    <reaction evidence="4">
        <text>adenine + H2O + H(+) = hypoxanthine + NH4(+)</text>
        <dbReference type="Rhea" id="RHEA:23688"/>
        <dbReference type="ChEBI" id="CHEBI:15377"/>
        <dbReference type="ChEBI" id="CHEBI:15378"/>
        <dbReference type="ChEBI" id="CHEBI:16708"/>
        <dbReference type="ChEBI" id="CHEBI:17368"/>
        <dbReference type="ChEBI" id="CHEBI:28938"/>
        <dbReference type="EC" id="3.5.4.2"/>
    </reaction>
</comment>
<dbReference type="SUPFAM" id="SSF51556">
    <property type="entry name" value="Metallo-dependent hydrolases"/>
    <property type="match status" value="1"/>
</dbReference>
<gene>
    <name evidence="7" type="ORF">H8705_06775</name>
</gene>
<feature type="domain" description="Adenine deaminase C-terminal" evidence="6">
    <location>
        <begin position="419"/>
        <end position="583"/>
    </location>
</feature>
<keyword evidence="8" id="KW-1185">Reference proteome</keyword>
<keyword evidence="3" id="KW-0378">Hydrolase</keyword>
<reference evidence="7" key="1">
    <citation type="submission" date="2020-08" db="EMBL/GenBank/DDBJ databases">
        <title>Genome public.</title>
        <authorList>
            <person name="Liu C."/>
            <person name="Sun Q."/>
        </authorList>
    </citation>
    <scope>NUCLEOTIDE SEQUENCE</scope>
    <source>
        <strain evidence="7">NSJ-64</strain>
    </source>
</reference>
<dbReference type="GO" id="GO:0000034">
    <property type="term" value="F:adenine deaminase activity"/>
    <property type="evidence" value="ECO:0007669"/>
    <property type="project" value="UniProtKB-EC"/>
</dbReference>
<feature type="domain" description="Amidohydrolase-related" evidence="5">
    <location>
        <begin position="74"/>
        <end position="360"/>
    </location>
</feature>
<evidence type="ECO:0000256" key="3">
    <source>
        <dbReference type="ARBA" id="ARBA00022801"/>
    </source>
</evidence>
<dbReference type="RefSeq" id="WP_262395068.1">
    <property type="nucleotide sequence ID" value="NZ_JACRTD010000004.1"/>
</dbReference>
<evidence type="ECO:0000256" key="4">
    <source>
        <dbReference type="ARBA" id="ARBA00047720"/>
    </source>
</evidence>
<evidence type="ECO:0000259" key="6">
    <source>
        <dbReference type="Pfam" id="PF13382"/>
    </source>
</evidence>
<evidence type="ECO:0000313" key="8">
    <source>
        <dbReference type="Proteomes" id="UP000623678"/>
    </source>
</evidence>
<name>A0A926IGW7_9FIRM</name>
<proteinExistence type="inferred from homology"/>
<evidence type="ECO:0000259" key="5">
    <source>
        <dbReference type="Pfam" id="PF01979"/>
    </source>
</evidence>
<evidence type="ECO:0000256" key="1">
    <source>
        <dbReference type="ARBA" id="ARBA00006773"/>
    </source>
</evidence>
<dbReference type="EC" id="3.5.4.2" evidence="2"/>
<dbReference type="EMBL" id="JACRTD010000004">
    <property type="protein sequence ID" value="MBC8585284.1"/>
    <property type="molecule type" value="Genomic_DNA"/>
</dbReference>
<dbReference type="AlphaFoldDB" id="A0A926IGW7"/>
<dbReference type="PANTHER" id="PTHR11113:SF2">
    <property type="entry name" value="ADENINE DEAMINASE"/>
    <property type="match status" value="1"/>
</dbReference>
<dbReference type="Gene3D" id="2.30.40.10">
    <property type="entry name" value="Urease, subunit C, domain 1"/>
    <property type="match status" value="1"/>
</dbReference>
<dbReference type="Proteomes" id="UP000623678">
    <property type="component" value="Unassembled WGS sequence"/>
</dbReference>
<dbReference type="Gene3D" id="3.20.20.140">
    <property type="entry name" value="Metal-dependent hydrolases"/>
    <property type="match status" value="1"/>
</dbReference>
<dbReference type="InterPro" id="IPR011059">
    <property type="entry name" value="Metal-dep_hydrolase_composite"/>
</dbReference>
<dbReference type="InterPro" id="IPR006680">
    <property type="entry name" value="Amidohydro-rel"/>
</dbReference>
<sequence>MKKATPAQKLLLAKTALGEVKADKVFLGGTLINVHTLETYPADIAVKEGRIAYIGDVSHTIGPNTQQIDVSGKYLSPGMIDCHLHTGGSHLSMTEWGKLALIHGGCCVATDMYEIGVVCGIPGIRFFVEELKATGLRPLFVIPMPAFHQNELFENLGTFTESDAMEALHWEDCYGINELNLSKIVSGDAAVMRIVDECHRLGKTIVGHASEMRDKRLQAAMNYVGLTGDHECVHWEDAVEKARLGMSIQVRDGSVGSDIDALIGTQPQQLNLLGDWAFSSDENDPTRMYQKGYMDEKVRHAIQMGAPALAVYRAATLNAARFFRLDDQVGSIAPGKYADILVIDDLEKASIHSVYMNGELLAQEGRYLRELSQPDYPAFLKNTVHLEPLSAGDFSIPAPQKEKVTVRVIGLNDGSLFSTPMEEEFQVKNGQLYSDTVRDFLKIFTFDRHQRTGKTGCGFIHGLGLKAGAIASCYNPCSENLNVVGTNEQDMAIAANYLIEKGGGFVAVKDGQILHALDLPLAGLFSQRPYEQVSADLISVYKAIETLGCPIKSPFHQLAFMVYPGHFGTYKLCTWGLVDMEKNAVVDLIVK</sequence>
<evidence type="ECO:0000256" key="2">
    <source>
        <dbReference type="ARBA" id="ARBA00012782"/>
    </source>
</evidence>
<dbReference type="InterPro" id="IPR032466">
    <property type="entry name" value="Metal_Hydrolase"/>
</dbReference>